<dbReference type="EMBL" id="KB908833">
    <property type="protein sequence ID" value="EOA83088.1"/>
    <property type="molecule type" value="Genomic_DNA"/>
</dbReference>
<dbReference type="Proteomes" id="UP000016935">
    <property type="component" value="Unassembled WGS sequence"/>
</dbReference>
<accession>R0JPJ4</accession>
<proteinExistence type="predicted"/>
<keyword evidence="3" id="KW-1185">Reference proteome</keyword>
<evidence type="ECO:0000313" key="2">
    <source>
        <dbReference type="EMBL" id="EOA83088.1"/>
    </source>
</evidence>
<sequence length="122" mass="13318">MPPKRRVQAIVATPPKRSQGVPRGTLSQPISIESPPSSSRLSPRQALVEASQVSSFEARLRETQAREAIIPPANGSEEATIASNELASIGFDEHLVDAFKGLDWDHFPQYMKPLASQRGKKS</sequence>
<feature type="region of interest" description="Disordered" evidence="1">
    <location>
        <begin position="1"/>
        <end position="46"/>
    </location>
</feature>
<organism evidence="2 3">
    <name type="scientific">Exserohilum turcicum (strain 28A)</name>
    <name type="common">Northern leaf blight fungus</name>
    <name type="synonym">Setosphaeria turcica</name>
    <dbReference type="NCBI Taxonomy" id="671987"/>
    <lineage>
        <taxon>Eukaryota</taxon>
        <taxon>Fungi</taxon>
        <taxon>Dikarya</taxon>
        <taxon>Ascomycota</taxon>
        <taxon>Pezizomycotina</taxon>
        <taxon>Dothideomycetes</taxon>
        <taxon>Pleosporomycetidae</taxon>
        <taxon>Pleosporales</taxon>
        <taxon>Pleosporineae</taxon>
        <taxon>Pleosporaceae</taxon>
        <taxon>Exserohilum</taxon>
    </lineage>
</organism>
<dbReference type="AlphaFoldDB" id="R0JPJ4"/>
<gene>
    <name evidence="2" type="ORF">SETTUDRAFT_21789</name>
</gene>
<protein>
    <submittedName>
        <fullName evidence="2">Uncharacterized protein</fullName>
    </submittedName>
</protein>
<reference evidence="2 3" key="2">
    <citation type="journal article" date="2013" name="PLoS Genet.">
        <title>Comparative genome structure, secondary metabolite, and effector coding capacity across Cochliobolus pathogens.</title>
        <authorList>
            <person name="Condon B.J."/>
            <person name="Leng Y."/>
            <person name="Wu D."/>
            <person name="Bushley K.E."/>
            <person name="Ohm R.A."/>
            <person name="Otillar R."/>
            <person name="Martin J."/>
            <person name="Schackwitz W."/>
            <person name="Grimwood J."/>
            <person name="MohdZainudin N."/>
            <person name="Xue C."/>
            <person name="Wang R."/>
            <person name="Manning V.A."/>
            <person name="Dhillon B."/>
            <person name="Tu Z.J."/>
            <person name="Steffenson B.J."/>
            <person name="Salamov A."/>
            <person name="Sun H."/>
            <person name="Lowry S."/>
            <person name="LaButti K."/>
            <person name="Han J."/>
            <person name="Copeland A."/>
            <person name="Lindquist E."/>
            <person name="Barry K."/>
            <person name="Schmutz J."/>
            <person name="Baker S.E."/>
            <person name="Ciuffetti L.M."/>
            <person name="Grigoriev I.V."/>
            <person name="Zhong S."/>
            <person name="Turgeon B.G."/>
        </authorList>
    </citation>
    <scope>NUCLEOTIDE SEQUENCE [LARGE SCALE GENOMIC DNA]</scope>
    <source>
        <strain evidence="3">28A</strain>
    </source>
</reference>
<dbReference type="OrthoDB" id="3791143at2759"/>
<feature type="compositionally biased region" description="Low complexity" evidence="1">
    <location>
        <begin position="26"/>
        <end position="45"/>
    </location>
</feature>
<evidence type="ECO:0000256" key="1">
    <source>
        <dbReference type="SAM" id="MobiDB-lite"/>
    </source>
</evidence>
<name>R0JPJ4_EXST2</name>
<dbReference type="STRING" id="671987.R0JPJ4"/>
<dbReference type="GeneID" id="19402484"/>
<dbReference type="RefSeq" id="XP_008028714.1">
    <property type="nucleotide sequence ID" value="XM_008030523.1"/>
</dbReference>
<evidence type="ECO:0000313" key="3">
    <source>
        <dbReference type="Proteomes" id="UP000016935"/>
    </source>
</evidence>
<reference evidence="2 3" key="1">
    <citation type="journal article" date="2012" name="PLoS Pathog.">
        <title>Diverse lifestyles and strategies of plant pathogenesis encoded in the genomes of eighteen Dothideomycetes fungi.</title>
        <authorList>
            <person name="Ohm R.A."/>
            <person name="Feau N."/>
            <person name="Henrissat B."/>
            <person name="Schoch C.L."/>
            <person name="Horwitz B.A."/>
            <person name="Barry K.W."/>
            <person name="Condon B.J."/>
            <person name="Copeland A.C."/>
            <person name="Dhillon B."/>
            <person name="Glaser F."/>
            <person name="Hesse C.N."/>
            <person name="Kosti I."/>
            <person name="LaButti K."/>
            <person name="Lindquist E.A."/>
            <person name="Lucas S."/>
            <person name="Salamov A.A."/>
            <person name="Bradshaw R.E."/>
            <person name="Ciuffetti L."/>
            <person name="Hamelin R.C."/>
            <person name="Kema G.H.J."/>
            <person name="Lawrence C."/>
            <person name="Scott J.A."/>
            <person name="Spatafora J.W."/>
            <person name="Turgeon B.G."/>
            <person name="de Wit P.J.G.M."/>
            <person name="Zhong S."/>
            <person name="Goodwin S.B."/>
            <person name="Grigoriev I.V."/>
        </authorList>
    </citation>
    <scope>NUCLEOTIDE SEQUENCE [LARGE SCALE GENOMIC DNA]</scope>
    <source>
        <strain evidence="3">28A</strain>
    </source>
</reference>
<dbReference type="HOGENOM" id="CLU_115055_0_0_1"/>